<evidence type="ECO:0000313" key="1">
    <source>
        <dbReference type="EMBL" id="ATN92957.1"/>
    </source>
</evidence>
<dbReference type="Proteomes" id="UP000258840">
    <property type="component" value="Segment"/>
</dbReference>
<reference evidence="1 2" key="1">
    <citation type="journal article" date="2018" name="Arch. Virol.">
        <title>Genomic characterization of the novel Ralstonia phage RPSC1.</title>
        <authorList>
            <person name="Liao M."/>
        </authorList>
    </citation>
    <scope>NUCLEOTIDE SEQUENCE [LARGE SCALE GENOMIC DNA]</scope>
</reference>
<proteinExistence type="predicted"/>
<sequence>MLASDSKPYRRYKVTAYHPGANHTETFEVDAQDIEEAHELAEEHYDALWGTEILSVQQLFD</sequence>
<organism evidence="1 2">
    <name type="scientific">Ralstonia phage RPSC1</name>
    <dbReference type="NCBI Taxonomy" id="2041351"/>
    <lineage>
        <taxon>Viruses</taxon>
        <taxon>Duplodnaviria</taxon>
        <taxon>Heunggongvirae</taxon>
        <taxon>Uroviricota</taxon>
        <taxon>Caudoviricetes</taxon>
        <taxon>Autographivirales</taxon>
        <taxon>Autotranscriptaviridae</taxon>
        <taxon>Stompelvirus</taxon>
        <taxon>Stompelvirus RPSC1</taxon>
    </lineage>
</organism>
<name>A0A2Z2U7W6_9CAUD</name>
<accession>A0A2Z2U7W6</accession>
<dbReference type="EMBL" id="MF893341">
    <property type="protein sequence ID" value="ATN92957.1"/>
    <property type="molecule type" value="Genomic_DNA"/>
</dbReference>
<gene>
    <name evidence="1" type="ORF">RPSC1_26</name>
</gene>
<keyword evidence="2" id="KW-1185">Reference proteome</keyword>
<evidence type="ECO:0000313" key="2">
    <source>
        <dbReference type="Proteomes" id="UP000258840"/>
    </source>
</evidence>
<protein>
    <submittedName>
        <fullName evidence="1">Uncharacterized protein</fullName>
    </submittedName>
</protein>